<comment type="similarity">
    <text evidence="2 19">Belongs to the cation transport ATPase (P-type) (TC 3.A.3) family. Type IB subfamily.</text>
</comment>
<dbReference type="PANTHER" id="PTHR43520:SF5">
    <property type="entry name" value="CATION-TRANSPORTING P-TYPE ATPASE-RELATED"/>
    <property type="match status" value="1"/>
</dbReference>
<dbReference type="PANTHER" id="PTHR43520">
    <property type="entry name" value="ATP7, ISOFORM B"/>
    <property type="match status" value="1"/>
</dbReference>
<proteinExistence type="inferred from homology"/>
<dbReference type="InterPro" id="IPR023298">
    <property type="entry name" value="ATPase_P-typ_TM_dom_sf"/>
</dbReference>
<dbReference type="InterPro" id="IPR018303">
    <property type="entry name" value="ATPase_P-typ_P_site"/>
</dbReference>
<dbReference type="InterPro" id="IPR008250">
    <property type="entry name" value="ATPase_P-typ_transduc_dom_A_sf"/>
</dbReference>
<keyword evidence="9 19" id="KW-0547">Nucleotide-binding</keyword>
<feature type="compositionally biased region" description="Basic and acidic residues" evidence="20">
    <location>
        <begin position="1"/>
        <end position="13"/>
    </location>
</feature>
<gene>
    <name evidence="22" type="ORF">AB3K24_09815</name>
</gene>
<feature type="transmembrane region" description="Helical" evidence="19">
    <location>
        <begin position="641"/>
        <end position="663"/>
    </location>
</feature>
<dbReference type="NCBIfam" id="TIGR01511">
    <property type="entry name" value="ATPase-IB1_Cu"/>
    <property type="match status" value="1"/>
</dbReference>
<dbReference type="PROSITE" id="PS00154">
    <property type="entry name" value="ATPASE_E1_E2"/>
    <property type="match status" value="1"/>
</dbReference>
<dbReference type="GO" id="GO:0016787">
    <property type="term" value="F:hydrolase activity"/>
    <property type="evidence" value="ECO:0007669"/>
    <property type="project" value="UniProtKB-KW"/>
</dbReference>
<feature type="transmembrane region" description="Helical" evidence="19">
    <location>
        <begin position="341"/>
        <end position="362"/>
    </location>
</feature>
<dbReference type="Proteomes" id="UP001556617">
    <property type="component" value="Unassembled WGS sequence"/>
</dbReference>
<feature type="transmembrane region" description="Helical" evidence="19">
    <location>
        <begin position="124"/>
        <end position="146"/>
    </location>
</feature>
<evidence type="ECO:0000256" key="19">
    <source>
        <dbReference type="RuleBase" id="RU362081"/>
    </source>
</evidence>
<keyword evidence="15" id="KW-0186">Copper</keyword>
<dbReference type="PRINTS" id="PR00119">
    <property type="entry name" value="CATATPASE"/>
</dbReference>
<reference evidence="22 23" key="1">
    <citation type="submission" date="2024-07" db="EMBL/GenBank/DDBJ databases">
        <authorList>
            <person name="Yun M."/>
        </authorList>
    </citation>
    <scope>NUCLEOTIDE SEQUENCE [LARGE SCALE GENOMIC DNA]</scope>
    <source>
        <strain evidence="22 23">MS01</strain>
    </source>
</reference>
<dbReference type="Gene3D" id="2.70.150.10">
    <property type="entry name" value="Calcium-transporting ATPase, cytoplasmic transduction domain A"/>
    <property type="match status" value="1"/>
</dbReference>
<dbReference type="NCBIfam" id="TIGR01525">
    <property type="entry name" value="ATPase-IB_hvy"/>
    <property type="match status" value="1"/>
</dbReference>
<evidence type="ECO:0000256" key="1">
    <source>
        <dbReference type="ARBA" id="ARBA00004651"/>
    </source>
</evidence>
<evidence type="ECO:0000256" key="13">
    <source>
        <dbReference type="ARBA" id="ARBA00022967"/>
    </source>
</evidence>
<dbReference type="Pfam" id="PF00122">
    <property type="entry name" value="E1-E2_ATPase"/>
    <property type="match status" value="1"/>
</dbReference>
<feature type="transmembrane region" description="Helical" evidence="19">
    <location>
        <begin position="669"/>
        <end position="689"/>
    </location>
</feature>
<evidence type="ECO:0000256" key="5">
    <source>
        <dbReference type="ARBA" id="ARBA00022475"/>
    </source>
</evidence>
<sequence length="691" mass="75321">MKMNEHNHHDMPLKTETTPTHPHHMNDMSMSETINDMSQHHMHMADDPGMANMDMLDMKRRFWWSFGLMIPIIVITPFMGMSLPFTLTFPGSNWATAILSFALYMIGSKPFFEGAKSEIKARKPAMMSLVSMGLLVTFWYSIYALLVNQFLHSAHIMDFFWEFATLTVIMLLGHRIEMTATMKAGDATDKLRALLPNIAHVKHDDMIMDMPIATLKPDMIIQVLAGESFPSDGVVVTGHSQVDESLMTGESRLIDKSENSPVVGGTINGNGSLDVRLTQVGVNSFVGQLQTALSTSQDQKSRAETRADRVASYLFWVALLFSLGAFIVWTNLRGFSAATNIAVTVLVIACPHALGLAIPLVIQRTKSVAASQGILIKNRKALSAANRLQYALMDKTGTLTTGQFSVNRIVTHDLDKTQAVAIMSALDSQSTHPLAKSITAYRRQIKAPQLQAENVTNIAGYGVSGMVNDDHYLLVSERFLSEHNISFTPLDDEGSISYLLKHDQVIAAISQGDTVRDTASEFVKNLVQQGITPVLVTGDNIKTAHDVAAQLGITDIHAQVSPQEKITLVTKYQQMGNVMMIGDGINDAPALAQANLSIAIGAGTQVAQAAADAVLIANQLPKIIDFLQLIKHANRKQIQNLWWGAGYNIIAIPLAAGVLASVGLMLNPMIGAIVMSLSTVIVALNALTIKR</sequence>
<keyword evidence="12" id="KW-0460">Magnesium</keyword>
<feature type="transmembrane region" description="Helical" evidence="19">
    <location>
        <begin position="62"/>
        <end position="82"/>
    </location>
</feature>
<evidence type="ECO:0000256" key="7">
    <source>
        <dbReference type="ARBA" id="ARBA00022692"/>
    </source>
</evidence>
<dbReference type="EC" id="7.2.2.8" evidence="3"/>
<keyword evidence="10" id="KW-0187">Copper transport</keyword>
<evidence type="ECO:0000313" key="23">
    <source>
        <dbReference type="Proteomes" id="UP001556617"/>
    </source>
</evidence>
<evidence type="ECO:0000256" key="11">
    <source>
        <dbReference type="ARBA" id="ARBA00022840"/>
    </source>
</evidence>
<dbReference type="InterPro" id="IPR027256">
    <property type="entry name" value="P-typ_ATPase_IB"/>
</dbReference>
<keyword evidence="14 19" id="KW-1133">Transmembrane helix</keyword>
<dbReference type="SUPFAM" id="SSF56784">
    <property type="entry name" value="HAD-like"/>
    <property type="match status" value="1"/>
</dbReference>
<evidence type="ECO:0000256" key="15">
    <source>
        <dbReference type="ARBA" id="ARBA00023008"/>
    </source>
</evidence>
<evidence type="ECO:0000256" key="4">
    <source>
        <dbReference type="ARBA" id="ARBA00022448"/>
    </source>
</evidence>
<evidence type="ECO:0000256" key="3">
    <source>
        <dbReference type="ARBA" id="ARBA00012517"/>
    </source>
</evidence>
<evidence type="ECO:0000256" key="8">
    <source>
        <dbReference type="ARBA" id="ARBA00022723"/>
    </source>
</evidence>
<keyword evidence="23" id="KW-1185">Reference proteome</keyword>
<keyword evidence="5 19" id="KW-1003">Cell membrane</keyword>
<dbReference type="NCBIfam" id="TIGR01512">
    <property type="entry name" value="ATPase-IB2_Cd"/>
    <property type="match status" value="1"/>
</dbReference>
<feature type="domain" description="P-type ATPase A" evidence="21">
    <location>
        <begin position="194"/>
        <end position="292"/>
    </location>
</feature>
<feature type="transmembrane region" description="Helical" evidence="19">
    <location>
        <begin position="152"/>
        <end position="173"/>
    </location>
</feature>
<comment type="subcellular location">
    <subcellularLocation>
        <location evidence="1">Cell membrane</location>
        <topology evidence="1">Multi-pass membrane protein</topology>
    </subcellularLocation>
</comment>
<evidence type="ECO:0000259" key="21">
    <source>
        <dbReference type="Pfam" id="PF00122"/>
    </source>
</evidence>
<dbReference type="SUPFAM" id="SSF81665">
    <property type="entry name" value="Calcium ATPase, transmembrane domain M"/>
    <property type="match status" value="1"/>
</dbReference>
<evidence type="ECO:0000313" key="22">
    <source>
        <dbReference type="EMBL" id="MEX0381623.1"/>
    </source>
</evidence>
<evidence type="ECO:0000256" key="10">
    <source>
        <dbReference type="ARBA" id="ARBA00022796"/>
    </source>
</evidence>
<keyword evidence="8 19" id="KW-0479">Metal-binding</keyword>
<dbReference type="InterPro" id="IPR059000">
    <property type="entry name" value="ATPase_P-type_domA"/>
</dbReference>
<keyword evidence="22" id="KW-0378">Hydrolase</keyword>
<evidence type="ECO:0000256" key="9">
    <source>
        <dbReference type="ARBA" id="ARBA00022741"/>
    </source>
</evidence>
<dbReference type="RefSeq" id="WP_367975467.1">
    <property type="nucleotide sequence ID" value="NZ_JBFPEQ010000001.1"/>
</dbReference>
<evidence type="ECO:0000256" key="6">
    <source>
        <dbReference type="ARBA" id="ARBA00022553"/>
    </source>
</evidence>
<dbReference type="InterPro" id="IPR023214">
    <property type="entry name" value="HAD_sf"/>
</dbReference>
<dbReference type="SUPFAM" id="SSF81653">
    <property type="entry name" value="Calcium ATPase, transduction domain A"/>
    <property type="match status" value="1"/>
</dbReference>
<organism evidence="22 23">
    <name type="scientific">Leuconostoc aquikimchii</name>
    <dbReference type="NCBI Taxonomy" id="3236804"/>
    <lineage>
        <taxon>Bacteria</taxon>
        <taxon>Bacillati</taxon>
        <taxon>Bacillota</taxon>
        <taxon>Bacilli</taxon>
        <taxon>Lactobacillales</taxon>
        <taxon>Lactobacillaceae</taxon>
        <taxon>Leuconostoc</taxon>
    </lineage>
</organism>
<feature type="transmembrane region" description="Helical" evidence="19">
    <location>
        <begin position="94"/>
        <end position="112"/>
    </location>
</feature>
<evidence type="ECO:0000256" key="2">
    <source>
        <dbReference type="ARBA" id="ARBA00006024"/>
    </source>
</evidence>
<feature type="transmembrane region" description="Helical" evidence="19">
    <location>
        <begin position="310"/>
        <end position="329"/>
    </location>
</feature>
<dbReference type="InterPro" id="IPR001757">
    <property type="entry name" value="P_typ_ATPase"/>
</dbReference>
<keyword evidence="6" id="KW-0597">Phosphoprotein</keyword>
<keyword evidence="7 19" id="KW-0812">Transmembrane</keyword>
<dbReference type="Gene3D" id="3.40.1110.10">
    <property type="entry name" value="Calcium-transporting ATPase, cytoplasmic domain N"/>
    <property type="match status" value="1"/>
</dbReference>
<keyword evidence="13" id="KW-1278">Translocase</keyword>
<evidence type="ECO:0000256" key="16">
    <source>
        <dbReference type="ARBA" id="ARBA00023065"/>
    </source>
</evidence>
<dbReference type="InterPro" id="IPR023299">
    <property type="entry name" value="ATPase_P-typ_cyto_dom_N"/>
</dbReference>
<dbReference type="Gene3D" id="3.40.50.1000">
    <property type="entry name" value="HAD superfamily/HAD-like"/>
    <property type="match status" value="1"/>
</dbReference>
<keyword evidence="4" id="KW-0813">Transport</keyword>
<comment type="catalytic activity">
    <reaction evidence="18">
        <text>Cu(+)(in) + ATP + H2O = Cu(+)(out) + ADP + phosphate + H(+)</text>
        <dbReference type="Rhea" id="RHEA:25792"/>
        <dbReference type="ChEBI" id="CHEBI:15377"/>
        <dbReference type="ChEBI" id="CHEBI:15378"/>
        <dbReference type="ChEBI" id="CHEBI:30616"/>
        <dbReference type="ChEBI" id="CHEBI:43474"/>
        <dbReference type="ChEBI" id="CHEBI:49552"/>
        <dbReference type="ChEBI" id="CHEBI:456216"/>
        <dbReference type="EC" id="7.2.2.8"/>
    </reaction>
</comment>
<keyword evidence="11 19" id="KW-0067">ATP-binding</keyword>
<dbReference type="NCBIfam" id="TIGR01494">
    <property type="entry name" value="ATPase_P-type"/>
    <property type="match status" value="1"/>
</dbReference>
<evidence type="ECO:0000256" key="18">
    <source>
        <dbReference type="ARBA" id="ARBA00049289"/>
    </source>
</evidence>
<comment type="caution">
    <text evidence="22">The sequence shown here is derived from an EMBL/GenBank/DDBJ whole genome shotgun (WGS) entry which is preliminary data.</text>
</comment>
<keyword evidence="17 19" id="KW-0472">Membrane</keyword>
<name>A0ABV3S5B2_9LACO</name>
<evidence type="ECO:0000256" key="14">
    <source>
        <dbReference type="ARBA" id="ARBA00022989"/>
    </source>
</evidence>
<dbReference type="Pfam" id="PF00702">
    <property type="entry name" value="Hydrolase"/>
    <property type="match status" value="1"/>
</dbReference>
<evidence type="ECO:0000256" key="20">
    <source>
        <dbReference type="SAM" id="MobiDB-lite"/>
    </source>
</evidence>
<evidence type="ECO:0000256" key="17">
    <source>
        <dbReference type="ARBA" id="ARBA00023136"/>
    </source>
</evidence>
<dbReference type="EMBL" id="JBFPER010000001">
    <property type="protein sequence ID" value="MEX0381623.1"/>
    <property type="molecule type" value="Genomic_DNA"/>
</dbReference>
<protein>
    <recommendedName>
        <fullName evidence="3">P-type Cu(+) transporter</fullName>
        <ecNumber evidence="3">7.2.2.8</ecNumber>
    </recommendedName>
</protein>
<feature type="region of interest" description="Disordered" evidence="20">
    <location>
        <begin position="1"/>
        <end position="26"/>
    </location>
</feature>
<evidence type="ECO:0000256" key="12">
    <source>
        <dbReference type="ARBA" id="ARBA00022842"/>
    </source>
</evidence>
<accession>A0ABV3S5B2</accession>
<dbReference type="InterPro" id="IPR036412">
    <property type="entry name" value="HAD-like_sf"/>
</dbReference>
<keyword evidence="16" id="KW-0406">Ion transport</keyword>